<keyword evidence="3" id="KW-1185">Reference proteome</keyword>
<reference evidence="2" key="1">
    <citation type="submission" date="2022-10" db="EMBL/GenBank/DDBJ databases">
        <title>Rhodococcus sp.75.</title>
        <authorList>
            <person name="Sun M."/>
        </authorList>
    </citation>
    <scope>NUCLEOTIDE SEQUENCE</scope>
    <source>
        <strain evidence="2">75</strain>
    </source>
</reference>
<organism evidence="2 3">
    <name type="scientific">Rhodococcus antarcticus</name>
    <dbReference type="NCBI Taxonomy" id="2987751"/>
    <lineage>
        <taxon>Bacteria</taxon>
        <taxon>Bacillati</taxon>
        <taxon>Actinomycetota</taxon>
        <taxon>Actinomycetes</taxon>
        <taxon>Mycobacteriales</taxon>
        <taxon>Nocardiaceae</taxon>
        <taxon>Rhodococcus</taxon>
    </lineage>
</organism>
<dbReference type="EMBL" id="CP110615">
    <property type="protein sequence ID" value="UZJ24996.1"/>
    <property type="molecule type" value="Genomic_DNA"/>
</dbReference>
<evidence type="ECO:0000313" key="2">
    <source>
        <dbReference type="EMBL" id="UZJ24996.1"/>
    </source>
</evidence>
<accession>A0ABY6P0W9</accession>
<dbReference type="Proteomes" id="UP001164965">
    <property type="component" value="Chromosome"/>
</dbReference>
<dbReference type="RefSeq" id="WP_265383102.1">
    <property type="nucleotide sequence ID" value="NZ_CP110615.1"/>
</dbReference>
<feature type="region of interest" description="Disordered" evidence="1">
    <location>
        <begin position="14"/>
        <end position="49"/>
    </location>
</feature>
<evidence type="ECO:0000313" key="3">
    <source>
        <dbReference type="Proteomes" id="UP001164965"/>
    </source>
</evidence>
<feature type="compositionally biased region" description="Low complexity" evidence="1">
    <location>
        <begin position="14"/>
        <end position="25"/>
    </location>
</feature>
<feature type="compositionally biased region" description="Basic and acidic residues" evidence="1">
    <location>
        <begin position="26"/>
        <end position="36"/>
    </location>
</feature>
<name>A0ABY6P0W9_9NOCA</name>
<proteinExistence type="predicted"/>
<evidence type="ECO:0000256" key="1">
    <source>
        <dbReference type="SAM" id="MobiDB-lite"/>
    </source>
</evidence>
<sequence length="49" mass="5004">MAQGTAVQEAAVQEAVAQGTAVQEAEVPRRPRREGPRSGSGGRVATATL</sequence>
<gene>
    <name evidence="2" type="ORF">RHODO2019_00295</name>
</gene>
<protein>
    <submittedName>
        <fullName evidence="2">Uncharacterized protein</fullName>
    </submittedName>
</protein>